<evidence type="ECO:0000313" key="1">
    <source>
        <dbReference type="EMBL" id="OPB44834.1"/>
    </source>
</evidence>
<protein>
    <submittedName>
        <fullName evidence="1">Uncharacterized protein</fullName>
    </submittedName>
</protein>
<keyword evidence="2" id="KW-1185">Reference proteome</keyword>
<comment type="caution">
    <text evidence="1">The sequence shown here is derived from an EMBL/GenBank/DDBJ whole genome shotgun (WGS) entry which is preliminary data.</text>
</comment>
<sequence>MSTLLPGLHISRKIPWNAPVETVHFRFRSRHITAIGQAADNYHPNVRRLKIQSTLFDQVIKAILYLFPKFAQAYLRRWFPEWYLPSAIVLKSQKPDWEEEFDNELASYRSLQSLQGTVIPRHFGVVHFAGVRSHLMADVGGVCIPYTTETAEEAYTLVRKLLYESLTALASRGFVQDDVKLDNFHVVGSRVVVVDLERVERGRSPDELAKFVDSSIQILMQQYRNYLENLRARYP</sequence>
<accession>A0A1T3CUS1</accession>
<dbReference type="OrthoDB" id="2942798at2759"/>
<dbReference type="AlphaFoldDB" id="A0A1T3CUS1"/>
<name>A0A1T3CUS1_9HYPO</name>
<dbReference type="PANTHER" id="PTHR37171:SF1">
    <property type="entry name" value="SERINE_THREONINE-PROTEIN KINASE YRZF-RELATED"/>
    <property type="match status" value="1"/>
</dbReference>
<organism evidence="1 2">
    <name type="scientific">Trichoderma guizhouense</name>
    <dbReference type="NCBI Taxonomy" id="1491466"/>
    <lineage>
        <taxon>Eukaryota</taxon>
        <taxon>Fungi</taxon>
        <taxon>Dikarya</taxon>
        <taxon>Ascomycota</taxon>
        <taxon>Pezizomycotina</taxon>
        <taxon>Sordariomycetes</taxon>
        <taxon>Hypocreomycetidae</taxon>
        <taxon>Hypocreales</taxon>
        <taxon>Hypocreaceae</taxon>
        <taxon>Trichoderma</taxon>
    </lineage>
</organism>
<dbReference type="SUPFAM" id="SSF56112">
    <property type="entry name" value="Protein kinase-like (PK-like)"/>
    <property type="match status" value="1"/>
</dbReference>
<gene>
    <name evidence="1" type="ORF">A0O28_0089720</name>
</gene>
<dbReference type="Proteomes" id="UP000191004">
    <property type="component" value="Unassembled WGS sequence"/>
</dbReference>
<evidence type="ECO:0000313" key="2">
    <source>
        <dbReference type="Proteomes" id="UP000191004"/>
    </source>
</evidence>
<dbReference type="EMBL" id="LVVK01000006">
    <property type="protein sequence ID" value="OPB44834.1"/>
    <property type="molecule type" value="Genomic_DNA"/>
</dbReference>
<reference evidence="1 2" key="1">
    <citation type="submission" date="2016-04" db="EMBL/GenBank/DDBJ databases">
        <title>Multiple horizontal gene transfer events from other fungi enriched the ability of the initially mycotrophic fungus Trichoderma (Ascomycota) to feed on dead plant biomass.</title>
        <authorList>
            <person name="Atanasova L."/>
            <person name="Chenthamara K."/>
            <person name="Zhang J."/>
            <person name="Grujic M."/>
            <person name="Henrissat B."/>
            <person name="Kuo A."/>
            <person name="Aertz A."/>
            <person name="Salamov A."/>
            <person name="Lipzen A."/>
            <person name="Labutti K."/>
            <person name="Barry K."/>
            <person name="Miao Y."/>
            <person name="Rahimi M.J."/>
            <person name="Shen Q."/>
            <person name="Grigoriev I.V."/>
            <person name="Kubicek C.P."/>
            <person name="Druzhinina I.S."/>
        </authorList>
    </citation>
    <scope>NUCLEOTIDE SEQUENCE [LARGE SCALE GENOMIC DNA]</scope>
    <source>
        <strain evidence="1 2">NJAU 4742</strain>
    </source>
</reference>
<dbReference type="InterPro" id="IPR052396">
    <property type="entry name" value="Meiotic_Drive_Suppr_Kinase"/>
</dbReference>
<dbReference type="PANTHER" id="PTHR37171">
    <property type="entry name" value="SERINE/THREONINE-PROTEIN KINASE YRZF-RELATED"/>
    <property type="match status" value="1"/>
</dbReference>
<proteinExistence type="predicted"/>
<dbReference type="InterPro" id="IPR011009">
    <property type="entry name" value="Kinase-like_dom_sf"/>
</dbReference>